<dbReference type="RefSeq" id="WP_197439946.1">
    <property type="nucleotide sequence ID" value="NZ_CP036316.1"/>
</dbReference>
<dbReference type="EC" id="1.1.99.28" evidence="3"/>
<dbReference type="InterPro" id="IPR036291">
    <property type="entry name" value="NAD(P)-bd_dom_sf"/>
</dbReference>
<dbReference type="GO" id="GO:0047061">
    <property type="term" value="F:glucose-fructose oxidoreductase activity"/>
    <property type="evidence" value="ECO:0007669"/>
    <property type="project" value="UniProtKB-EC"/>
</dbReference>
<dbReference type="SUPFAM" id="SSF51735">
    <property type="entry name" value="NAD(P)-binding Rossmann-fold domains"/>
    <property type="match status" value="1"/>
</dbReference>
<organism evidence="3 4">
    <name type="scientific">Calycomorphotria hydatis</name>
    <dbReference type="NCBI Taxonomy" id="2528027"/>
    <lineage>
        <taxon>Bacteria</taxon>
        <taxon>Pseudomonadati</taxon>
        <taxon>Planctomycetota</taxon>
        <taxon>Planctomycetia</taxon>
        <taxon>Planctomycetales</taxon>
        <taxon>Planctomycetaceae</taxon>
        <taxon>Calycomorphotria</taxon>
    </lineage>
</organism>
<dbReference type="Pfam" id="PF19051">
    <property type="entry name" value="GFO_IDH_MocA_C2"/>
    <property type="match status" value="1"/>
</dbReference>
<feature type="domain" description="Gfo/Idh/MocA-like oxidoreductase bacterial type C-terminal" evidence="2">
    <location>
        <begin position="216"/>
        <end position="455"/>
    </location>
</feature>
<dbReference type="Proteomes" id="UP000319976">
    <property type="component" value="Chromosome"/>
</dbReference>
<dbReference type="PANTHER" id="PTHR43818">
    <property type="entry name" value="BCDNA.GH03377"/>
    <property type="match status" value="1"/>
</dbReference>
<dbReference type="SUPFAM" id="SSF55347">
    <property type="entry name" value="Glyceraldehyde-3-phosphate dehydrogenase-like, C-terminal domain"/>
    <property type="match status" value="1"/>
</dbReference>
<dbReference type="PANTHER" id="PTHR43818:SF5">
    <property type="entry name" value="OXIDOREDUCTASE FAMILY PROTEIN"/>
    <property type="match status" value="1"/>
</dbReference>
<dbReference type="InterPro" id="IPR050463">
    <property type="entry name" value="Gfo/Idh/MocA_oxidrdct_glycsds"/>
</dbReference>
<feature type="domain" description="Gfo/Idh/MocA-like oxidoreductase N-terminal" evidence="1">
    <location>
        <begin position="45"/>
        <end position="186"/>
    </location>
</feature>
<keyword evidence="4" id="KW-1185">Reference proteome</keyword>
<reference evidence="3 4" key="1">
    <citation type="submission" date="2019-02" db="EMBL/GenBank/DDBJ databases">
        <title>Deep-cultivation of Planctomycetes and their phenomic and genomic characterization uncovers novel biology.</title>
        <authorList>
            <person name="Wiegand S."/>
            <person name="Jogler M."/>
            <person name="Boedeker C."/>
            <person name="Pinto D."/>
            <person name="Vollmers J."/>
            <person name="Rivas-Marin E."/>
            <person name="Kohn T."/>
            <person name="Peeters S.H."/>
            <person name="Heuer A."/>
            <person name="Rast P."/>
            <person name="Oberbeckmann S."/>
            <person name="Bunk B."/>
            <person name="Jeske O."/>
            <person name="Meyerdierks A."/>
            <person name="Storesund J.E."/>
            <person name="Kallscheuer N."/>
            <person name="Luecker S."/>
            <person name="Lage O.M."/>
            <person name="Pohl T."/>
            <person name="Merkel B.J."/>
            <person name="Hornburger P."/>
            <person name="Mueller R.-W."/>
            <person name="Bruemmer F."/>
            <person name="Labrenz M."/>
            <person name="Spormann A.M."/>
            <person name="Op den Camp H."/>
            <person name="Overmann J."/>
            <person name="Amann R."/>
            <person name="Jetten M.S.M."/>
            <person name="Mascher T."/>
            <person name="Medema M.H."/>
            <person name="Devos D.P."/>
            <person name="Kaster A.-K."/>
            <person name="Ovreas L."/>
            <person name="Rohde M."/>
            <person name="Galperin M.Y."/>
            <person name="Jogler C."/>
        </authorList>
    </citation>
    <scope>NUCLEOTIDE SEQUENCE [LARGE SCALE GENOMIC DNA]</scope>
    <source>
        <strain evidence="3 4">V22</strain>
    </source>
</reference>
<dbReference type="EMBL" id="CP036316">
    <property type="protein sequence ID" value="QDT63836.1"/>
    <property type="molecule type" value="Genomic_DNA"/>
</dbReference>
<keyword evidence="3" id="KW-0560">Oxidoreductase</keyword>
<gene>
    <name evidence="3" type="primary">gfo_2</name>
    <name evidence="3" type="ORF">V22_10610</name>
</gene>
<dbReference type="GO" id="GO:0000166">
    <property type="term" value="F:nucleotide binding"/>
    <property type="evidence" value="ECO:0007669"/>
    <property type="project" value="InterPro"/>
</dbReference>
<accession>A0A517T627</accession>
<dbReference type="Gene3D" id="3.30.360.10">
    <property type="entry name" value="Dihydrodipicolinate Reductase, domain 2"/>
    <property type="match status" value="1"/>
</dbReference>
<evidence type="ECO:0000313" key="3">
    <source>
        <dbReference type="EMBL" id="QDT63836.1"/>
    </source>
</evidence>
<dbReference type="AlphaFoldDB" id="A0A517T627"/>
<dbReference type="InterPro" id="IPR000683">
    <property type="entry name" value="Gfo/Idh/MocA-like_OxRdtase_N"/>
</dbReference>
<protein>
    <submittedName>
        <fullName evidence="3">Glucose--fructose oxidoreductase</fullName>
        <ecNumber evidence="3">1.1.99.28</ecNumber>
    </submittedName>
</protein>
<evidence type="ECO:0000259" key="2">
    <source>
        <dbReference type="Pfam" id="PF19051"/>
    </source>
</evidence>
<sequence>MSSDSSFVSSPLSRRSVLKAGVAAGVPLFLPSHLFGADSPSNRLNVAFVGTGNQGMGLLKKFLGADLANVVAVCDVNRGSYGYREPSHFYGREPARKLVNDHEAKKRNSASFKGCAAEKDFRRILERDDVDAVLLVVPDHWHAEMTVLAAEAGKDIYCEKPLSLTVRSGQEMVQAVRKNNRVLQTGSQERSNPVSRFVCEKVKSGELGKVKRVITKVGYNNKVGPGPGWKAMPVPEGFDYDMWLGPAPKVPYHADRCLYRFRFNYDYSGGQITNFGAHSNDLAHWGMGVDTSGPVEIECLDAKFLPEGSLFNTATETRFRCLYENGVELICESGPEKVQARFECEDGWIETGYAGTHASDPEMLKGLPEKNEGGLPHTQHMANFIDCVKTRKDPTAPVEVGHASANLCHLANIVIRRFPQTGSGEVLKWDAKAERFTNSDEANQMLERPIRAAYDFS</sequence>
<dbReference type="KEGG" id="chya:V22_10610"/>
<dbReference type="Pfam" id="PF01408">
    <property type="entry name" value="GFO_IDH_MocA"/>
    <property type="match status" value="1"/>
</dbReference>
<name>A0A517T627_9PLAN</name>
<dbReference type="InterPro" id="IPR043906">
    <property type="entry name" value="Gfo/Idh/MocA_OxRdtase_bact_C"/>
</dbReference>
<dbReference type="Gene3D" id="3.40.50.720">
    <property type="entry name" value="NAD(P)-binding Rossmann-like Domain"/>
    <property type="match status" value="1"/>
</dbReference>
<evidence type="ECO:0000259" key="1">
    <source>
        <dbReference type="Pfam" id="PF01408"/>
    </source>
</evidence>
<proteinExistence type="predicted"/>
<dbReference type="InterPro" id="IPR006311">
    <property type="entry name" value="TAT_signal"/>
</dbReference>
<dbReference type="PROSITE" id="PS51318">
    <property type="entry name" value="TAT"/>
    <property type="match status" value="1"/>
</dbReference>
<evidence type="ECO:0000313" key="4">
    <source>
        <dbReference type="Proteomes" id="UP000319976"/>
    </source>
</evidence>